<evidence type="ECO:0000313" key="3">
    <source>
        <dbReference type="EMBL" id="MEE6257503.1"/>
    </source>
</evidence>
<accession>A0ABU7RM04</accession>
<proteinExistence type="predicted"/>
<sequence length="311" mass="33798">MPTFTGSDGATLHYDERHHDDRHRDSGQLDDDHQDDERRGDEADPGRLPVIALAGGAALHPDYLGDLAGLGDQRRLIVPHLRGVGRSPLPASVELASYWRQAEDLERLRLHLGLDRLLLLGHSAATRLAISYAVRFPRHLAGMVLVTPPAGHLVDEPSDTGEMRDRRRGDPVFDAAVAAWEAGPEVLDDTGFNAWQQRVAPLAYARWGETERAHAATARYSYSANRAYFSVEPPPDLAERLADVTAPVLVVAGAEDCSAGLAPVVALAKLFPAGEAVVIERCGHHPWVEQPAAFRRAVDGFLPPPHPVPPS</sequence>
<dbReference type="EMBL" id="JAZGQK010000002">
    <property type="protein sequence ID" value="MEE6257503.1"/>
    <property type="molecule type" value="Genomic_DNA"/>
</dbReference>
<feature type="compositionally biased region" description="Basic and acidic residues" evidence="1">
    <location>
        <begin position="13"/>
        <end position="45"/>
    </location>
</feature>
<organism evidence="3 4">
    <name type="scientific">Plantactinospora sonchi</name>
    <dbReference type="NCBI Taxonomy" id="1544735"/>
    <lineage>
        <taxon>Bacteria</taxon>
        <taxon>Bacillati</taxon>
        <taxon>Actinomycetota</taxon>
        <taxon>Actinomycetes</taxon>
        <taxon>Micromonosporales</taxon>
        <taxon>Micromonosporaceae</taxon>
        <taxon>Plantactinospora</taxon>
    </lineage>
</organism>
<evidence type="ECO:0000256" key="1">
    <source>
        <dbReference type="SAM" id="MobiDB-lite"/>
    </source>
</evidence>
<dbReference type="Gene3D" id="3.40.50.1820">
    <property type="entry name" value="alpha/beta hydrolase"/>
    <property type="match status" value="1"/>
</dbReference>
<dbReference type="RefSeq" id="WP_331212613.1">
    <property type="nucleotide sequence ID" value="NZ_JAZGQK010000002.1"/>
</dbReference>
<evidence type="ECO:0000313" key="4">
    <source>
        <dbReference type="Proteomes" id="UP001332243"/>
    </source>
</evidence>
<dbReference type="SUPFAM" id="SSF53474">
    <property type="entry name" value="alpha/beta-Hydrolases"/>
    <property type="match status" value="1"/>
</dbReference>
<dbReference type="Proteomes" id="UP001332243">
    <property type="component" value="Unassembled WGS sequence"/>
</dbReference>
<gene>
    <name evidence="3" type="ORF">V1633_03240</name>
</gene>
<dbReference type="PRINTS" id="PR00111">
    <property type="entry name" value="ABHYDROLASE"/>
</dbReference>
<protein>
    <submittedName>
        <fullName evidence="3">Alpha/beta hydrolase</fullName>
    </submittedName>
</protein>
<dbReference type="Pfam" id="PF00561">
    <property type="entry name" value="Abhydrolase_1"/>
    <property type="match status" value="1"/>
</dbReference>
<dbReference type="InterPro" id="IPR050266">
    <property type="entry name" value="AB_hydrolase_sf"/>
</dbReference>
<reference evidence="3 4" key="1">
    <citation type="submission" date="2024-01" db="EMBL/GenBank/DDBJ databases">
        <title>Genome insights into Plantactinospora sonchi sp. nov.</title>
        <authorList>
            <person name="Wang L."/>
        </authorList>
    </citation>
    <scope>NUCLEOTIDE SEQUENCE [LARGE SCALE GENOMIC DNA]</scope>
    <source>
        <strain evidence="3 4">NEAU-QY2</strain>
    </source>
</reference>
<keyword evidence="3" id="KW-0378">Hydrolase</keyword>
<feature type="domain" description="AB hydrolase-1" evidence="2">
    <location>
        <begin position="69"/>
        <end position="168"/>
    </location>
</feature>
<dbReference type="InterPro" id="IPR000073">
    <property type="entry name" value="AB_hydrolase_1"/>
</dbReference>
<dbReference type="InterPro" id="IPR029058">
    <property type="entry name" value="AB_hydrolase_fold"/>
</dbReference>
<dbReference type="PANTHER" id="PTHR43798">
    <property type="entry name" value="MONOACYLGLYCEROL LIPASE"/>
    <property type="match status" value="1"/>
</dbReference>
<name>A0ABU7RM04_9ACTN</name>
<keyword evidence="4" id="KW-1185">Reference proteome</keyword>
<dbReference type="PANTHER" id="PTHR43798:SF20">
    <property type="entry name" value="2-SUCCINYL-6-HYDROXY-2,4-CYCLOHEXADIENE-1-CARBOXYLATE SYNTHASE-RELATED"/>
    <property type="match status" value="1"/>
</dbReference>
<comment type="caution">
    <text evidence="3">The sequence shown here is derived from an EMBL/GenBank/DDBJ whole genome shotgun (WGS) entry which is preliminary data.</text>
</comment>
<evidence type="ECO:0000259" key="2">
    <source>
        <dbReference type="Pfam" id="PF00561"/>
    </source>
</evidence>
<feature type="region of interest" description="Disordered" evidence="1">
    <location>
        <begin position="1"/>
        <end position="47"/>
    </location>
</feature>
<dbReference type="GO" id="GO:0016787">
    <property type="term" value="F:hydrolase activity"/>
    <property type="evidence" value="ECO:0007669"/>
    <property type="project" value="UniProtKB-KW"/>
</dbReference>